<evidence type="ECO:0000256" key="1">
    <source>
        <dbReference type="ARBA" id="ARBA00006484"/>
    </source>
</evidence>
<dbReference type="Pfam" id="PF13561">
    <property type="entry name" value="adh_short_C2"/>
    <property type="match status" value="1"/>
</dbReference>
<name>A0A494XM66_9BURK</name>
<dbReference type="SUPFAM" id="SSF51735">
    <property type="entry name" value="NAD(P)-binding Rossmann-fold domains"/>
    <property type="match status" value="1"/>
</dbReference>
<dbReference type="Gene3D" id="3.40.50.720">
    <property type="entry name" value="NAD(P)-binding Rossmann-like Domain"/>
    <property type="match status" value="1"/>
</dbReference>
<dbReference type="InterPro" id="IPR051122">
    <property type="entry name" value="SDR_DHRS6-like"/>
</dbReference>
<dbReference type="OrthoDB" id="9806974at2"/>
<organism evidence="3 4">
    <name type="scientific">Pararobbsia silviterrae</name>
    <dbReference type="NCBI Taxonomy" id="1792498"/>
    <lineage>
        <taxon>Bacteria</taxon>
        <taxon>Pseudomonadati</taxon>
        <taxon>Pseudomonadota</taxon>
        <taxon>Betaproteobacteria</taxon>
        <taxon>Burkholderiales</taxon>
        <taxon>Burkholderiaceae</taxon>
        <taxon>Pararobbsia</taxon>
    </lineage>
</organism>
<evidence type="ECO:0000313" key="4">
    <source>
        <dbReference type="Proteomes" id="UP000270342"/>
    </source>
</evidence>
<reference evidence="3 4" key="1">
    <citation type="submission" date="2018-10" db="EMBL/GenBank/DDBJ databases">
        <title>Robbsia sp. DHC34, isolated from soil.</title>
        <authorList>
            <person name="Gao Z.-H."/>
            <person name="Qiu L.-H."/>
        </authorList>
    </citation>
    <scope>NUCLEOTIDE SEQUENCE [LARGE SCALE GENOMIC DNA]</scope>
    <source>
        <strain evidence="3 4">DHC34</strain>
    </source>
</reference>
<protein>
    <submittedName>
        <fullName evidence="3">SDR family oxidoreductase</fullName>
    </submittedName>
</protein>
<evidence type="ECO:0000313" key="3">
    <source>
        <dbReference type="EMBL" id="RKP49766.1"/>
    </source>
</evidence>
<dbReference type="AlphaFoldDB" id="A0A494XM66"/>
<dbReference type="EMBL" id="RBZU01000010">
    <property type="protein sequence ID" value="RKP49766.1"/>
    <property type="molecule type" value="Genomic_DNA"/>
</dbReference>
<dbReference type="GO" id="GO:0016491">
    <property type="term" value="F:oxidoreductase activity"/>
    <property type="evidence" value="ECO:0007669"/>
    <property type="project" value="UniProtKB-KW"/>
</dbReference>
<comment type="caution">
    <text evidence="3">The sequence shown here is derived from an EMBL/GenBank/DDBJ whole genome shotgun (WGS) entry which is preliminary data.</text>
</comment>
<accession>A0A494XM66</accession>
<dbReference type="PRINTS" id="PR00081">
    <property type="entry name" value="GDHRDH"/>
</dbReference>
<keyword evidence="2" id="KW-0560">Oxidoreductase</keyword>
<dbReference type="Proteomes" id="UP000270342">
    <property type="component" value="Unassembled WGS sequence"/>
</dbReference>
<dbReference type="InterPro" id="IPR002347">
    <property type="entry name" value="SDR_fam"/>
</dbReference>
<sequence>MSLAGKRLIVIGGTSGIGFAIAAAARELGADVIVASSHRTHVDAALQRLPGASGDVVDLRDEASVSRFFDMHGAFDHLSITAGDWESMASARKPVLELDLAEARGSLDVRFWGALAAIKHGSRHIAPNGSITLTGGMLAHRPWKGAPLLTAMAGAIEYLTRGLAVDLAPVRVNAVCPGLTLTEPVAQMPAEVVQASVSRLLVPRGATPMEAAKPYLYLMLNDYVTGQTLPVDGGGLLV</sequence>
<proteinExistence type="inferred from homology"/>
<dbReference type="InterPro" id="IPR036291">
    <property type="entry name" value="NAD(P)-bd_dom_sf"/>
</dbReference>
<keyword evidence="4" id="KW-1185">Reference proteome</keyword>
<evidence type="ECO:0000256" key="2">
    <source>
        <dbReference type="ARBA" id="ARBA00023002"/>
    </source>
</evidence>
<gene>
    <name evidence="3" type="ORF">D7S86_20265</name>
</gene>
<comment type="similarity">
    <text evidence="1">Belongs to the short-chain dehydrogenases/reductases (SDR) family.</text>
</comment>
<dbReference type="PANTHER" id="PTHR43477">
    <property type="entry name" value="DIHYDROANTICAPSIN 7-DEHYDROGENASE"/>
    <property type="match status" value="1"/>
</dbReference>
<dbReference type="PANTHER" id="PTHR43477:SF1">
    <property type="entry name" value="DIHYDROANTICAPSIN 7-DEHYDROGENASE"/>
    <property type="match status" value="1"/>
</dbReference>